<dbReference type="EMBL" id="CYRY02009109">
    <property type="protein sequence ID" value="VCW77627.1"/>
    <property type="molecule type" value="Genomic_DNA"/>
</dbReference>
<dbReference type="AlphaFoldDB" id="A0A9X9PYG8"/>
<comment type="caution">
    <text evidence="2">The sequence shown here is derived from an EMBL/GenBank/DDBJ whole genome shotgun (WGS) entry which is preliminary data.</text>
</comment>
<protein>
    <submittedName>
        <fullName evidence="2">Uncharacterized protein</fullName>
    </submittedName>
</protein>
<organism evidence="2 3">
    <name type="scientific">Gulo gulo</name>
    <name type="common">Wolverine</name>
    <name type="synonym">Gluton</name>
    <dbReference type="NCBI Taxonomy" id="48420"/>
    <lineage>
        <taxon>Eukaryota</taxon>
        <taxon>Metazoa</taxon>
        <taxon>Chordata</taxon>
        <taxon>Craniata</taxon>
        <taxon>Vertebrata</taxon>
        <taxon>Euteleostomi</taxon>
        <taxon>Mammalia</taxon>
        <taxon>Eutheria</taxon>
        <taxon>Laurasiatheria</taxon>
        <taxon>Carnivora</taxon>
        <taxon>Caniformia</taxon>
        <taxon>Musteloidea</taxon>
        <taxon>Mustelidae</taxon>
        <taxon>Guloninae</taxon>
        <taxon>Gulo</taxon>
    </lineage>
</organism>
<reference evidence="2 3" key="1">
    <citation type="submission" date="2018-10" db="EMBL/GenBank/DDBJ databases">
        <authorList>
            <person name="Ekblom R."/>
            <person name="Jareborg N."/>
        </authorList>
    </citation>
    <scope>NUCLEOTIDE SEQUENCE [LARGE SCALE GENOMIC DNA]</scope>
    <source>
        <tissue evidence="2">Muscle</tissue>
    </source>
</reference>
<evidence type="ECO:0000256" key="1">
    <source>
        <dbReference type="SAM" id="MobiDB-lite"/>
    </source>
</evidence>
<feature type="region of interest" description="Disordered" evidence="1">
    <location>
        <begin position="45"/>
        <end position="81"/>
    </location>
</feature>
<evidence type="ECO:0000313" key="2">
    <source>
        <dbReference type="EMBL" id="VCW77627.1"/>
    </source>
</evidence>
<dbReference type="Proteomes" id="UP000269945">
    <property type="component" value="Unassembled WGS sequence"/>
</dbReference>
<proteinExistence type="predicted"/>
<evidence type="ECO:0000313" key="3">
    <source>
        <dbReference type="Proteomes" id="UP000269945"/>
    </source>
</evidence>
<keyword evidence="3" id="KW-1185">Reference proteome</keyword>
<gene>
    <name evidence="2" type="ORF">BN2614_LOCUS3</name>
</gene>
<feature type="non-terminal residue" evidence="2">
    <location>
        <position position="1"/>
    </location>
</feature>
<feature type="compositionally biased region" description="Basic and acidic residues" evidence="1">
    <location>
        <begin position="61"/>
        <end position="81"/>
    </location>
</feature>
<name>A0A9X9PYG8_GULGU</name>
<sequence>NSGGSFPGIYSSAINLEVVPFFKSPFGLLNLEQLSAAIMQGSRGPFLFHHSRPGRATPGESKTRQSKNRDEKEAETGRLLK</sequence>
<accession>A0A9X9PYG8</accession>